<keyword evidence="3" id="KW-1185">Reference proteome</keyword>
<reference evidence="2 3" key="1">
    <citation type="submission" date="2019-05" db="EMBL/GenBank/DDBJ databases">
        <title>Another draft genome of Portunus trituberculatus and its Hox gene families provides insights of decapod evolution.</title>
        <authorList>
            <person name="Jeong J.-H."/>
            <person name="Song I."/>
            <person name="Kim S."/>
            <person name="Choi T."/>
            <person name="Kim D."/>
            <person name="Ryu S."/>
            <person name="Kim W."/>
        </authorList>
    </citation>
    <scope>NUCLEOTIDE SEQUENCE [LARGE SCALE GENOMIC DNA]</scope>
    <source>
        <tissue evidence="2">Muscle</tissue>
    </source>
</reference>
<keyword evidence="1" id="KW-1133">Transmembrane helix</keyword>
<feature type="transmembrane region" description="Helical" evidence="1">
    <location>
        <begin position="26"/>
        <end position="48"/>
    </location>
</feature>
<sequence length="66" mass="7450">MFSPRTKAFEPTPGKPHWESLGPAPVTVATLLLSSFFCLAEYNFFFLISSYTLREAFCVKNRCIVA</sequence>
<evidence type="ECO:0000256" key="1">
    <source>
        <dbReference type="SAM" id="Phobius"/>
    </source>
</evidence>
<keyword evidence="1" id="KW-0472">Membrane</keyword>
<dbReference type="EMBL" id="VSRR010082001">
    <property type="protein sequence ID" value="MPC89732.1"/>
    <property type="molecule type" value="Genomic_DNA"/>
</dbReference>
<organism evidence="2 3">
    <name type="scientific">Portunus trituberculatus</name>
    <name type="common">Swimming crab</name>
    <name type="synonym">Neptunus trituberculatus</name>
    <dbReference type="NCBI Taxonomy" id="210409"/>
    <lineage>
        <taxon>Eukaryota</taxon>
        <taxon>Metazoa</taxon>
        <taxon>Ecdysozoa</taxon>
        <taxon>Arthropoda</taxon>
        <taxon>Crustacea</taxon>
        <taxon>Multicrustacea</taxon>
        <taxon>Malacostraca</taxon>
        <taxon>Eumalacostraca</taxon>
        <taxon>Eucarida</taxon>
        <taxon>Decapoda</taxon>
        <taxon>Pleocyemata</taxon>
        <taxon>Brachyura</taxon>
        <taxon>Eubrachyura</taxon>
        <taxon>Portunoidea</taxon>
        <taxon>Portunidae</taxon>
        <taxon>Portuninae</taxon>
        <taxon>Portunus</taxon>
    </lineage>
</organism>
<gene>
    <name evidence="2" type="ORF">E2C01_084691</name>
</gene>
<keyword evidence="1" id="KW-0812">Transmembrane</keyword>
<name>A0A5B7J0N4_PORTR</name>
<protein>
    <submittedName>
        <fullName evidence="2">Uncharacterized protein</fullName>
    </submittedName>
</protein>
<evidence type="ECO:0000313" key="3">
    <source>
        <dbReference type="Proteomes" id="UP000324222"/>
    </source>
</evidence>
<dbReference type="AlphaFoldDB" id="A0A5B7J0N4"/>
<comment type="caution">
    <text evidence="2">The sequence shown here is derived from an EMBL/GenBank/DDBJ whole genome shotgun (WGS) entry which is preliminary data.</text>
</comment>
<dbReference type="Proteomes" id="UP000324222">
    <property type="component" value="Unassembled WGS sequence"/>
</dbReference>
<proteinExistence type="predicted"/>
<accession>A0A5B7J0N4</accession>
<evidence type="ECO:0000313" key="2">
    <source>
        <dbReference type="EMBL" id="MPC89732.1"/>
    </source>
</evidence>